<sequence>MHQDTGTEEKPAKCIKKQVRKRNRQNTSRYRYGRETGKIRQDTGTEEKPAKYVKIQVRKRNRKNTSGYRCRRETGKTHYDSRLKHSSVLGLALLPHLPFPPRTLSAPGFSRGDKCWRDQGIELTQPPANGSGASTAPLEGQQTQAYVNVIIAENTGEHCQ</sequence>
<reference evidence="2" key="1">
    <citation type="journal article" date="2023" name="G3 (Bethesda)">
        <title>A reference genome for the long-term kleptoplast-retaining sea slug Elysia crispata morphotype clarki.</title>
        <authorList>
            <person name="Eastman K.E."/>
            <person name="Pendleton A.L."/>
            <person name="Shaikh M.A."/>
            <person name="Suttiyut T."/>
            <person name="Ogas R."/>
            <person name="Tomko P."/>
            <person name="Gavelis G."/>
            <person name="Widhalm J.R."/>
            <person name="Wisecaver J.H."/>
        </authorList>
    </citation>
    <scope>NUCLEOTIDE SEQUENCE</scope>
    <source>
        <strain evidence="2">ECLA1</strain>
    </source>
</reference>
<accession>A0AAE0YHX5</accession>
<feature type="compositionally biased region" description="Basic residues" evidence="1">
    <location>
        <begin position="13"/>
        <end position="24"/>
    </location>
</feature>
<feature type="region of interest" description="Disordered" evidence="1">
    <location>
        <begin position="1"/>
        <end position="49"/>
    </location>
</feature>
<comment type="caution">
    <text evidence="2">The sequence shown here is derived from an EMBL/GenBank/DDBJ whole genome shotgun (WGS) entry which is preliminary data.</text>
</comment>
<gene>
    <name evidence="2" type="ORF">RRG08_001880</name>
</gene>
<dbReference type="Proteomes" id="UP001283361">
    <property type="component" value="Unassembled WGS sequence"/>
</dbReference>
<feature type="compositionally biased region" description="Basic and acidic residues" evidence="1">
    <location>
        <begin position="1"/>
        <end position="12"/>
    </location>
</feature>
<dbReference type="AlphaFoldDB" id="A0AAE0YHX5"/>
<proteinExistence type="predicted"/>
<feature type="compositionally biased region" description="Basic and acidic residues" evidence="1">
    <location>
        <begin position="32"/>
        <end position="49"/>
    </location>
</feature>
<keyword evidence="3" id="KW-1185">Reference proteome</keyword>
<evidence type="ECO:0000313" key="3">
    <source>
        <dbReference type="Proteomes" id="UP001283361"/>
    </source>
</evidence>
<evidence type="ECO:0000313" key="2">
    <source>
        <dbReference type="EMBL" id="KAK3745986.1"/>
    </source>
</evidence>
<organism evidence="2 3">
    <name type="scientific">Elysia crispata</name>
    <name type="common">lettuce slug</name>
    <dbReference type="NCBI Taxonomy" id="231223"/>
    <lineage>
        <taxon>Eukaryota</taxon>
        <taxon>Metazoa</taxon>
        <taxon>Spiralia</taxon>
        <taxon>Lophotrochozoa</taxon>
        <taxon>Mollusca</taxon>
        <taxon>Gastropoda</taxon>
        <taxon>Heterobranchia</taxon>
        <taxon>Euthyneura</taxon>
        <taxon>Panpulmonata</taxon>
        <taxon>Sacoglossa</taxon>
        <taxon>Placobranchoidea</taxon>
        <taxon>Plakobranchidae</taxon>
        <taxon>Elysia</taxon>
    </lineage>
</organism>
<name>A0AAE0YHX5_9GAST</name>
<dbReference type="EMBL" id="JAWDGP010006177">
    <property type="protein sequence ID" value="KAK3745986.1"/>
    <property type="molecule type" value="Genomic_DNA"/>
</dbReference>
<evidence type="ECO:0000256" key="1">
    <source>
        <dbReference type="SAM" id="MobiDB-lite"/>
    </source>
</evidence>
<protein>
    <submittedName>
        <fullName evidence="2">Uncharacterized protein</fullName>
    </submittedName>
</protein>